<feature type="chain" id="PRO_5016974083" description="Porin family protein" evidence="1">
    <location>
        <begin position="35"/>
        <end position="273"/>
    </location>
</feature>
<evidence type="ECO:0000313" key="2">
    <source>
        <dbReference type="EMBL" id="HBQ50311.1"/>
    </source>
</evidence>
<protein>
    <recommendedName>
        <fullName evidence="4">Porin family protein</fullName>
    </recommendedName>
</protein>
<proteinExistence type="predicted"/>
<sequence length="273" mass="27655">MRAAFLEGVWFMRFKNVAVLGAVAVGLMSAPVMAGDKPAVSAINGKVEAIGGELNDSQLWAAAGSVAVPISGQFGAQVDGILADYSASDTYGIGLHGFWRDPEIGLAGIVVSHTDIGGTDINRYAAEGEYYLNNLTFAGTAGYQTGDSLETGFGAADIRWYATDDLMVEIGASAISSARVGHIGVEWKAPVRFAGVSLFADGAIGTDSYDHVIGGIRIYFGGGDKSLKRRHREDDPINSLVTGVTSAVSGVAGAAAAAGSSSSGGLGGAGGGG</sequence>
<evidence type="ECO:0000256" key="1">
    <source>
        <dbReference type="SAM" id="SignalP"/>
    </source>
</evidence>
<keyword evidence="1" id="KW-0732">Signal</keyword>
<accession>A0A356W9F3</accession>
<dbReference type="Proteomes" id="UP000263957">
    <property type="component" value="Unassembled WGS sequence"/>
</dbReference>
<feature type="non-terminal residue" evidence="2">
    <location>
        <position position="273"/>
    </location>
</feature>
<evidence type="ECO:0000313" key="3">
    <source>
        <dbReference type="Proteomes" id="UP000263957"/>
    </source>
</evidence>
<organism evidence="2 3">
    <name type="scientific">Hyphomonas atlantica</name>
    <dbReference type="NCBI Taxonomy" id="1280948"/>
    <lineage>
        <taxon>Bacteria</taxon>
        <taxon>Pseudomonadati</taxon>
        <taxon>Pseudomonadota</taxon>
        <taxon>Alphaproteobacteria</taxon>
        <taxon>Hyphomonadales</taxon>
        <taxon>Hyphomonadaceae</taxon>
        <taxon>Hyphomonas</taxon>
    </lineage>
</organism>
<evidence type="ECO:0008006" key="4">
    <source>
        <dbReference type="Google" id="ProtNLM"/>
    </source>
</evidence>
<feature type="signal peptide" evidence="1">
    <location>
        <begin position="1"/>
        <end position="34"/>
    </location>
</feature>
<dbReference type="EMBL" id="DOGS01000319">
    <property type="protein sequence ID" value="HBQ50311.1"/>
    <property type="molecule type" value="Genomic_DNA"/>
</dbReference>
<name>A0A356W9F3_9PROT</name>
<comment type="caution">
    <text evidence="2">The sequence shown here is derived from an EMBL/GenBank/DDBJ whole genome shotgun (WGS) entry which is preliminary data.</text>
</comment>
<gene>
    <name evidence="2" type="ORF">DD728_15790</name>
</gene>
<dbReference type="AlphaFoldDB" id="A0A356W9F3"/>
<reference evidence="2 3" key="1">
    <citation type="journal article" date="2018" name="Nat. Biotechnol.">
        <title>A standardized bacterial taxonomy based on genome phylogeny substantially revises the tree of life.</title>
        <authorList>
            <person name="Parks D.H."/>
            <person name="Chuvochina M."/>
            <person name="Waite D.W."/>
            <person name="Rinke C."/>
            <person name="Skarshewski A."/>
            <person name="Chaumeil P.A."/>
            <person name="Hugenholtz P."/>
        </authorList>
    </citation>
    <scope>NUCLEOTIDE SEQUENCE [LARGE SCALE GENOMIC DNA]</scope>
    <source>
        <strain evidence="2">UBA10378</strain>
    </source>
</reference>